<name>A0A7S2R6N4_9STRA</name>
<evidence type="ECO:0000313" key="1">
    <source>
        <dbReference type="EMBL" id="CAD9662110.1"/>
    </source>
</evidence>
<accession>A0A7S2R6N4</accession>
<organism evidence="1">
    <name type="scientific">Mucochytrium quahogii</name>
    <dbReference type="NCBI Taxonomy" id="96639"/>
    <lineage>
        <taxon>Eukaryota</taxon>
        <taxon>Sar</taxon>
        <taxon>Stramenopiles</taxon>
        <taxon>Bigyra</taxon>
        <taxon>Labyrinthulomycetes</taxon>
        <taxon>Thraustochytrida</taxon>
        <taxon>Thraustochytriidae</taxon>
        <taxon>Mucochytrium</taxon>
    </lineage>
</organism>
<sequence length="155" mass="16940">MVCELSVRGLRKAGRAGRGGGLLAALEQLGPGGAGSRVIVRRSVRTCKWLGQKGRSTNSRVGVEWVQAKPRWISSVSGSQWRPEKPLVSVDAYGAGDDAQWVFSSQARVRSLETGPRVFARPACLCRSKTLGSFSRSITRYWILIITTCTDRHPP</sequence>
<reference evidence="1" key="1">
    <citation type="submission" date="2021-01" db="EMBL/GenBank/DDBJ databases">
        <authorList>
            <person name="Corre E."/>
            <person name="Pelletier E."/>
            <person name="Niang G."/>
            <person name="Scheremetjew M."/>
            <person name="Finn R."/>
            <person name="Kale V."/>
            <person name="Holt S."/>
            <person name="Cochrane G."/>
            <person name="Meng A."/>
            <person name="Brown T."/>
            <person name="Cohen L."/>
        </authorList>
    </citation>
    <scope>NUCLEOTIDE SEQUENCE</scope>
    <source>
        <strain evidence="1">NY070348D</strain>
    </source>
</reference>
<protein>
    <submittedName>
        <fullName evidence="1">Uncharacterized protein</fullName>
    </submittedName>
</protein>
<dbReference type="AlphaFoldDB" id="A0A7S2R6N4"/>
<gene>
    <name evidence="1" type="ORF">QSP1433_LOCUS211</name>
</gene>
<dbReference type="EMBL" id="HBHK01000362">
    <property type="protein sequence ID" value="CAD9662110.1"/>
    <property type="molecule type" value="Transcribed_RNA"/>
</dbReference>
<proteinExistence type="predicted"/>